<accession>A0A177INR8</accession>
<dbReference type="InterPro" id="IPR056935">
    <property type="entry name" value="Rv0428c-like_C"/>
</dbReference>
<name>A0A177INR8_9CORY</name>
<dbReference type="Gene3D" id="3.40.630.30">
    <property type="match status" value="1"/>
</dbReference>
<dbReference type="RefSeq" id="WP_066838671.1">
    <property type="nucleotide sequence ID" value="NZ_LSTQ01000008.1"/>
</dbReference>
<dbReference type="STRING" id="1705.CA21670_10980"/>
<gene>
    <name evidence="2" type="ORF">AYJ05_06645</name>
</gene>
<dbReference type="InterPro" id="IPR000182">
    <property type="entry name" value="GNAT_dom"/>
</dbReference>
<comment type="caution">
    <text evidence="2">The sequence shown here is derived from an EMBL/GenBank/DDBJ whole genome shotgun (WGS) entry which is preliminary data.</text>
</comment>
<proteinExistence type="predicted"/>
<dbReference type="GO" id="GO:0016747">
    <property type="term" value="F:acyltransferase activity, transferring groups other than amino-acyl groups"/>
    <property type="evidence" value="ECO:0007669"/>
    <property type="project" value="InterPro"/>
</dbReference>
<organism evidence="2 3">
    <name type="scientific">Corynebacterium stationis</name>
    <dbReference type="NCBI Taxonomy" id="1705"/>
    <lineage>
        <taxon>Bacteria</taxon>
        <taxon>Bacillati</taxon>
        <taxon>Actinomycetota</taxon>
        <taxon>Actinomycetes</taxon>
        <taxon>Mycobacteriales</taxon>
        <taxon>Corynebacteriaceae</taxon>
        <taxon>Corynebacterium</taxon>
    </lineage>
</organism>
<dbReference type="InterPro" id="IPR016181">
    <property type="entry name" value="Acyl_CoA_acyltransferase"/>
</dbReference>
<keyword evidence="2" id="KW-0808">Transferase</keyword>
<dbReference type="PROSITE" id="PS51186">
    <property type="entry name" value="GNAT"/>
    <property type="match status" value="1"/>
</dbReference>
<dbReference type="Pfam" id="PF24553">
    <property type="entry name" value="Rv0428c_C"/>
    <property type="match status" value="1"/>
</dbReference>
<dbReference type="EMBL" id="LSTQ01000008">
    <property type="protein sequence ID" value="OAH30414.1"/>
    <property type="molecule type" value="Genomic_DNA"/>
</dbReference>
<dbReference type="Proteomes" id="UP000076947">
    <property type="component" value="Unassembled WGS sequence"/>
</dbReference>
<dbReference type="SUPFAM" id="SSF55729">
    <property type="entry name" value="Acyl-CoA N-acyltransferases (Nat)"/>
    <property type="match status" value="1"/>
</dbReference>
<sequence length="322" mass="34872">MAKAFRSDPITVDDRVVARRKFKGGGHSDVIGHVVAVEPLTIRPQMVGGFPSALPEVVIPAEELYVVKKLSPRTVRNSDIRHVEVASAKSYLGHATQWTSNGQWLMRAGDGITKRTNSAVPLGPSAGFEPAPIAELMAFYASHNLPCVLLVPERIGNSALKLAHEHIDVEKIVMTRTLDDLSDIQPYLDDTLEVDISSEPTPAWLEITDHVGTDLTDASLIDAPLAFFTASAGAVLRATITESEDSTKWLGIACVKVSESARRQRLAARLVAAAMAWGAAEGAEKSYLQVSVGNDAAVALYEKLGMLEHHRHRYIEVIPGNL</sequence>
<dbReference type="PANTHER" id="PTHR43072">
    <property type="entry name" value="N-ACETYLTRANSFERASE"/>
    <property type="match status" value="1"/>
</dbReference>
<protein>
    <submittedName>
        <fullName evidence="2">GNAT family acetyltransferase</fullName>
    </submittedName>
</protein>
<evidence type="ECO:0000313" key="3">
    <source>
        <dbReference type="Proteomes" id="UP000076947"/>
    </source>
</evidence>
<dbReference type="AlphaFoldDB" id="A0A177INR8"/>
<dbReference type="OrthoDB" id="9775595at2"/>
<evidence type="ECO:0000313" key="2">
    <source>
        <dbReference type="EMBL" id="OAH30414.1"/>
    </source>
</evidence>
<evidence type="ECO:0000259" key="1">
    <source>
        <dbReference type="PROSITE" id="PS51186"/>
    </source>
</evidence>
<feature type="domain" description="N-acetyltransferase" evidence="1">
    <location>
        <begin position="171"/>
        <end position="322"/>
    </location>
</feature>
<keyword evidence="3" id="KW-1185">Reference proteome</keyword>
<reference evidence="3" key="1">
    <citation type="submission" date="2016-02" db="EMBL/GenBank/DDBJ databases">
        <authorList>
            <person name="Kaur G."/>
            <person name="Nair G.R."/>
            <person name="Mayilraj S."/>
        </authorList>
    </citation>
    <scope>NUCLEOTIDE SEQUENCE [LARGE SCALE GENOMIC DNA]</scope>
    <source>
        <strain evidence="3">GA-15</strain>
    </source>
</reference>